<accession>A0A1I5KFD6</accession>
<protein>
    <submittedName>
        <fullName evidence="2">Uncharacterized protein</fullName>
    </submittedName>
</protein>
<evidence type="ECO:0000313" key="2">
    <source>
        <dbReference type="EMBL" id="SFO83728.1"/>
    </source>
</evidence>
<sequence>MRVNKANTALSIAAACAASVLGSGPQAGAAEIPKVRLAFDNPEISFQDADHWTIPIHHPEDRSPGDVGACRGTYLSPSIVAVGTATAVR</sequence>
<gene>
    <name evidence="2" type="ORF">SAMN05421854_103165</name>
</gene>
<dbReference type="PROSITE" id="PS51257">
    <property type="entry name" value="PROKAR_LIPOPROTEIN"/>
    <property type="match status" value="1"/>
</dbReference>
<dbReference type="AlphaFoldDB" id="A0A1I5KFD6"/>
<feature type="chain" id="PRO_5011464938" evidence="1">
    <location>
        <begin position="30"/>
        <end position="89"/>
    </location>
</feature>
<keyword evidence="1" id="KW-0732">Signal</keyword>
<evidence type="ECO:0000256" key="1">
    <source>
        <dbReference type="SAM" id="SignalP"/>
    </source>
</evidence>
<dbReference type="EMBL" id="FOWC01000003">
    <property type="protein sequence ID" value="SFO83728.1"/>
    <property type="molecule type" value="Genomic_DNA"/>
</dbReference>
<dbReference type="STRING" id="112413.SAMN05421854_103165"/>
<organism evidence="2 3">
    <name type="scientific">Amycolatopsis rubida</name>
    <dbReference type="NCBI Taxonomy" id="112413"/>
    <lineage>
        <taxon>Bacteria</taxon>
        <taxon>Bacillati</taxon>
        <taxon>Actinomycetota</taxon>
        <taxon>Actinomycetes</taxon>
        <taxon>Pseudonocardiales</taxon>
        <taxon>Pseudonocardiaceae</taxon>
        <taxon>Amycolatopsis</taxon>
    </lineage>
</organism>
<evidence type="ECO:0000313" key="3">
    <source>
        <dbReference type="Proteomes" id="UP000199137"/>
    </source>
</evidence>
<dbReference type="Proteomes" id="UP000199137">
    <property type="component" value="Unassembled WGS sequence"/>
</dbReference>
<reference evidence="2 3" key="1">
    <citation type="submission" date="2016-10" db="EMBL/GenBank/DDBJ databases">
        <authorList>
            <person name="de Groot N.N."/>
        </authorList>
    </citation>
    <scope>NUCLEOTIDE SEQUENCE [LARGE SCALE GENOMIC DNA]</scope>
    <source>
        <strain evidence="2 3">DSM 44637</strain>
    </source>
</reference>
<proteinExistence type="predicted"/>
<name>A0A1I5KFD6_9PSEU</name>
<feature type="signal peptide" evidence="1">
    <location>
        <begin position="1"/>
        <end position="29"/>
    </location>
</feature>